<name>A0A6J2SUI9_DROHY</name>
<evidence type="ECO:0000256" key="3">
    <source>
        <dbReference type="ARBA" id="ARBA00022677"/>
    </source>
</evidence>
<reference evidence="7" key="1">
    <citation type="submission" date="2025-08" db="UniProtKB">
        <authorList>
            <consortium name="RefSeq"/>
        </authorList>
    </citation>
    <scope>IDENTIFICATION</scope>
    <source>
        <strain evidence="7">15085-1641.00</strain>
        <tissue evidence="7">Whole body</tissue>
    </source>
</reference>
<keyword evidence="3" id="KW-0551">Lipid droplet</keyword>
<dbReference type="AlphaFoldDB" id="A0A6J2SUI9"/>
<keyword evidence="6" id="KW-1185">Reference proteome</keyword>
<accession>A0A6J2SUI9</accession>
<gene>
    <name evidence="7" type="primary">LOC111602791</name>
</gene>
<dbReference type="InterPro" id="IPR004279">
    <property type="entry name" value="Perilipin"/>
</dbReference>
<evidence type="ECO:0000256" key="5">
    <source>
        <dbReference type="SAM" id="MobiDB-lite"/>
    </source>
</evidence>
<sequence length="395" mass="44839">MVTGLRMEAIDRITSIPLVESSVKRVEHIYDKVKNNNRLFNWYFETAEATISAAYETVQPAVKLFEMPIKRLDNVMCKSLDILEQRIPLVYLPPEMMYWNTKEYMSDHLVRPVLKRADSVKQIGNAVLESSLTTYAADRIDGAFTAGDKFVDKYLVPIPTDQDQTDAPQDDDNEPAAAGSNERGAIKAIHHGQRFSRKLTRRLTQRTFAEARALKKQSKEAIHVLIYAAELIATDPKQAMQKAKELWGYLSADEPENQARPVTLEQLIVLLTRESARRVVHFVNYSAHVANNLPRNLAHTTNEVIHQIICINNRIITITRLDKVKNISKEEAESLIKRMIAFYGNLQERVASFLSGRIEAEKVTGSESNAVSRSSRRRQEANNFSPAQNNINGVY</sequence>
<dbReference type="OMA" id="GQCNPKT"/>
<dbReference type="GO" id="GO:0005811">
    <property type="term" value="C:lipid droplet"/>
    <property type="evidence" value="ECO:0007669"/>
    <property type="project" value="UniProtKB-SubCell"/>
</dbReference>
<dbReference type="GeneID" id="111602791"/>
<evidence type="ECO:0000256" key="4">
    <source>
        <dbReference type="PIRNR" id="PIRNR036881"/>
    </source>
</evidence>
<comment type="similarity">
    <text evidence="2 4">Belongs to the perilipin family.</text>
</comment>
<dbReference type="GO" id="GO:0019915">
    <property type="term" value="P:lipid storage"/>
    <property type="evidence" value="ECO:0007669"/>
    <property type="project" value="TreeGrafter"/>
</dbReference>
<dbReference type="Proteomes" id="UP000504633">
    <property type="component" value="Unplaced"/>
</dbReference>
<feature type="compositionally biased region" description="Polar residues" evidence="5">
    <location>
        <begin position="381"/>
        <end position="395"/>
    </location>
</feature>
<dbReference type="PANTHER" id="PTHR14024">
    <property type="entry name" value="PERILIPIN"/>
    <property type="match status" value="1"/>
</dbReference>
<dbReference type="Pfam" id="PF03036">
    <property type="entry name" value="Perilipin"/>
    <property type="match status" value="1"/>
</dbReference>
<dbReference type="CTD" id="42810"/>
<evidence type="ECO:0000313" key="7">
    <source>
        <dbReference type="RefSeq" id="XP_030080801.1"/>
    </source>
</evidence>
<protein>
    <submittedName>
        <fullName evidence="7">Lipid storage droplets surface-binding protein 1 isoform X1</fullName>
    </submittedName>
</protein>
<evidence type="ECO:0000256" key="1">
    <source>
        <dbReference type="ARBA" id="ARBA00004502"/>
    </source>
</evidence>
<dbReference type="PIRSF" id="PIRSF036881">
    <property type="entry name" value="PAT"/>
    <property type="match status" value="1"/>
</dbReference>
<feature type="region of interest" description="Disordered" evidence="5">
    <location>
        <begin position="160"/>
        <end position="183"/>
    </location>
</feature>
<evidence type="ECO:0000313" key="6">
    <source>
        <dbReference type="Proteomes" id="UP000504633"/>
    </source>
</evidence>
<comment type="subcellular location">
    <subcellularLocation>
        <location evidence="1">Lipid droplet</location>
    </subcellularLocation>
</comment>
<dbReference type="PANTHER" id="PTHR14024:SF49">
    <property type="entry name" value="LIPID STORAGE DROPLETS SURFACE-BINDING PROTEIN 1"/>
    <property type="match status" value="1"/>
</dbReference>
<evidence type="ECO:0000256" key="2">
    <source>
        <dbReference type="ARBA" id="ARBA00006311"/>
    </source>
</evidence>
<dbReference type="OrthoDB" id="376826at2759"/>
<organism evidence="6 7">
    <name type="scientific">Drosophila hydei</name>
    <name type="common">Fruit fly</name>
    <dbReference type="NCBI Taxonomy" id="7224"/>
    <lineage>
        <taxon>Eukaryota</taxon>
        <taxon>Metazoa</taxon>
        <taxon>Ecdysozoa</taxon>
        <taxon>Arthropoda</taxon>
        <taxon>Hexapoda</taxon>
        <taxon>Insecta</taxon>
        <taxon>Pterygota</taxon>
        <taxon>Neoptera</taxon>
        <taxon>Endopterygota</taxon>
        <taxon>Diptera</taxon>
        <taxon>Brachycera</taxon>
        <taxon>Muscomorpha</taxon>
        <taxon>Ephydroidea</taxon>
        <taxon>Drosophilidae</taxon>
        <taxon>Drosophila</taxon>
    </lineage>
</organism>
<dbReference type="GO" id="GO:0005829">
    <property type="term" value="C:cytosol"/>
    <property type="evidence" value="ECO:0007669"/>
    <property type="project" value="TreeGrafter"/>
</dbReference>
<proteinExistence type="inferred from homology"/>
<dbReference type="RefSeq" id="XP_030080801.1">
    <property type="nucleotide sequence ID" value="XM_030224941.1"/>
</dbReference>
<feature type="region of interest" description="Disordered" evidence="5">
    <location>
        <begin position="369"/>
        <end position="395"/>
    </location>
</feature>
<dbReference type="GO" id="GO:0010890">
    <property type="term" value="P:positive regulation of triglyceride storage"/>
    <property type="evidence" value="ECO:0007669"/>
    <property type="project" value="TreeGrafter"/>
</dbReference>